<dbReference type="GO" id="GO:0007234">
    <property type="term" value="P:osmosensory signaling via phosphorelay pathway"/>
    <property type="evidence" value="ECO:0007669"/>
    <property type="project" value="TreeGrafter"/>
</dbReference>
<dbReference type="InterPro" id="IPR003594">
    <property type="entry name" value="HATPase_dom"/>
</dbReference>
<evidence type="ECO:0000256" key="8">
    <source>
        <dbReference type="ARBA" id="ARBA00022777"/>
    </source>
</evidence>
<dbReference type="PROSITE" id="PS50113">
    <property type="entry name" value="PAC"/>
    <property type="match status" value="1"/>
</dbReference>
<evidence type="ECO:0000256" key="6">
    <source>
        <dbReference type="ARBA" id="ARBA00022692"/>
    </source>
</evidence>
<dbReference type="InterPro" id="IPR036890">
    <property type="entry name" value="HATPase_C_sf"/>
</dbReference>
<evidence type="ECO:0000259" key="14">
    <source>
        <dbReference type="PROSITE" id="PS50113"/>
    </source>
</evidence>
<dbReference type="Gene3D" id="3.30.450.20">
    <property type="entry name" value="PAS domain"/>
    <property type="match status" value="1"/>
</dbReference>
<dbReference type="Pfam" id="PF00512">
    <property type="entry name" value="HisKA"/>
    <property type="match status" value="1"/>
</dbReference>
<dbReference type="SUPFAM" id="SSF55785">
    <property type="entry name" value="PYP-like sensor domain (PAS domain)"/>
    <property type="match status" value="1"/>
</dbReference>
<keyword evidence="10" id="KW-1133">Transmembrane helix</keyword>
<keyword evidence="8" id="KW-0418">Kinase</keyword>
<dbReference type="SMART" id="SM00388">
    <property type="entry name" value="HisKA"/>
    <property type="match status" value="1"/>
</dbReference>
<dbReference type="Proteomes" id="UP000004221">
    <property type="component" value="Unassembled WGS sequence"/>
</dbReference>
<gene>
    <name evidence="15" type="ORF">NITHO_4750003</name>
</gene>
<dbReference type="GO" id="GO:0030295">
    <property type="term" value="F:protein kinase activator activity"/>
    <property type="evidence" value="ECO:0007669"/>
    <property type="project" value="TreeGrafter"/>
</dbReference>
<accession>I4EKR2</accession>
<evidence type="ECO:0000256" key="3">
    <source>
        <dbReference type="ARBA" id="ARBA00012438"/>
    </source>
</evidence>
<dbReference type="InterPro" id="IPR000700">
    <property type="entry name" value="PAS-assoc_C"/>
</dbReference>
<dbReference type="PRINTS" id="PR00344">
    <property type="entry name" value="BCTRLSENSOR"/>
</dbReference>
<evidence type="ECO:0000256" key="2">
    <source>
        <dbReference type="ARBA" id="ARBA00004141"/>
    </source>
</evidence>
<dbReference type="SUPFAM" id="SSF55874">
    <property type="entry name" value="ATPase domain of HSP90 chaperone/DNA topoisomerase II/histidine kinase"/>
    <property type="match status" value="1"/>
</dbReference>
<dbReference type="Gene3D" id="1.10.287.130">
    <property type="match status" value="1"/>
</dbReference>
<dbReference type="InterPro" id="IPR029016">
    <property type="entry name" value="GAF-like_dom_sf"/>
</dbReference>
<sequence length="642" mass="70172">MPGDSARPILEILATATGVPARTLEELPAPVRQVALQGRRVDSAGGRAFDVDGDRYLECRYHQRARAVVVLGPYRRPDDPAGEAAVLDAAAEGRARTALTSAAIALGQVVEDRRQRLELTGQLELVGHAVTAITAELSLDTVLRRIVDLAREVVGARYAAIGLPNEQGEFGTFVTSGLSAEGEAQIEIRPRGRGVVGLVLREAKTIRLTDLRAHPNSIGMPPNHPPMKSFLGVPILAHDELLGSLYLTEKRQGTAFTEEDARLVELLAQHAGVAIENARLYQQVDSHKQRLQLLIDQLPEAIVVAEPGPDRITLVNRQASLLLGWDIQPPVPLEMFIQRNPRMDVDGAPLPESKMPVYRVLRGGETLSHFELSLIRPDGKRVTELVNAAPLRDADGNIKAAIVVFQDITAIKDADQLKDDILSLVSHELRTPLTTIQGDAHLLLQSQAQLDSETQDLLLSDIYRESHRLATLVENMVQLANVRAGRFSMETEPVHLESVIEKAVKVVREAAPDRQFTVRVQPRLLADADPGSVDQVLRNLLTNAVKYSPEPLPIDVTAERANGMVVISVGDRGPGIDEEDLAGVFERFTRGSSERARRTSGMGLGLYLSKHLVEAHGGRVWIEQPPGGGTRVRFTLPLEECE</sequence>
<dbReference type="EC" id="2.7.13.3" evidence="3"/>
<dbReference type="InterPro" id="IPR003018">
    <property type="entry name" value="GAF"/>
</dbReference>
<evidence type="ECO:0000256" key="1">
    <source>
        <dbReference type="ARBA" id="ARBA00000085"/>
    </source>
</evidence>
<dbReference type="InterPro" id="IPR000014">
    <property type="entry name" value="PAS"/>
</dbReference>
<dbReference type="InterPro" id="IPR001610">
    <property type="entry name" value="PAC"/>
</dbReference>
<dbReference type="InterPro" id="IPR005467">
    <property type="entry name" value="His_kinase_dom"/>
</dbReference>
<evidence type="ECO:0000256" key="10">
    <source>
        <dbReference type="ARBA" id="ARBA00022989"/>
    </source>
</evidence>
<name>I4EKR2_9BACT</name>
<evidence type="ECO:0000313" key="15">
    <source>
        <dbReference type="EMBL" id="CCF85274.1"/>
    </source>
</evidence>
<dbReference type="Pfam" id="PF02518">
    <property type="entry name" value="HATPase_c"/>
    <property type="match status" value="1"/>
</dbReference>
<dbReference type="CDD" id="cd00082">
    <property type="entry name" value="HisKA"/>
    <property type="match status" value="1"/>
</dbReference>
<dbReference type="InterPro" id="IPR004358">
    <property type="entry name" value="Sig_transdc_His_kin-like_C"/>
</dbReference>
<evidence type="ECO:0000256" key="11">
    <source>
        <dbReference type="ARBA" id="ARBA00023012"/>
    </source>
</evidence>
<dbReference type="EMBL" id="CAGS01000418">
    <property type="protein sequence ID" value="CCF85274.1"/>
    <property type="molecule type" value="Genomic_DNA"/>
</dbReference>
<dbReference type="Gene3D" id="3.30.450.40">
    <property type="match status" value="1"/>
</dbReference>
<dbReference type="SUPFAM" id="SSF47384">
    <property type="entry name" value="Homodimeric domain of signal transducing histidine kinase"/>
    <property type="match status" value="1"/>
</dbReference>
<dbReference type="CDD" id="cd00130">
    <property type="entry name" value="PAS"/>
    <property type="match status" value="1"/>
</dbReference>
<dbReference type="Gene3D" id="3.30.565.10">
    <property type="entry name" value="Histidine kinase-like ATPase, C-terminal domain"/>
    <property type="match status" value="1"/>
</dbReference>
<evidence type="ECO:0000256" key="12">
    <source>
        <dbReference type="ARBA" id="ARBA00023136"/>
    </source>
</evidence>
<evidence type="ECO:0000259" key="13">
    <source>
        <dbReference type="PROSITE" id="PS50109"/>
    </source>
</evidence>
<dbReference type="SMART" id="SM00086">
    <property type="entry name" value="PAC"/>
    <property type="match status" value="1"/>
</dbReference>
<keyword evidence="9" id="KW-0067">ATP-binding</keyword>
<dbReference type="GO" id="GO:0016020">
    <property type="term" value="C:membrane"/>
    <property type="evidence" value="ECO:0007669"/>
    <property type="project" value="UniProtKB-SubCell"/>
</dbReference>
<dbReference type="CDD" id="cd00075">
    <property type="entry name" value="HATPase"/>
    <property type="match status" value="1"/>
</dbReference>
<dbReference type="InterPro" id="IPR035965">
    <property type="entry name" value="PAS-like_dom_sf"/>
</dbReference>
<keyword evidence="11" id="KW-0902">Two-component regulatory system</keyword>
<dbReference type="InterPro" id="IPR050351">
    <property type="entry name" value="BphY/WalK/GraS-like"/>
</dbReference>
<dbReference type="PANTHER" id="PTHR42878">
    <property type="entry name" value="TWO-COMPONENT HISTIDINE KINASE"/>
    <property type="match status" value="1"/>
</dbReference>
<feature type="domain" description="PAC" evidence="14">
    <location>
        <begin position="368"/>
        <end position="420"/>
    </location>
</feature>
<proteinExistence type="predicted"/>
<dbReference type="SUPFAM" id="SSF55781">
    <property type="entry name" value="GAF domain-like"/>
    <property type="match status" value="1"/>
</dbReference>
<keyword evidence="5 15" id="KW-0808">Transferase</keyword>
<dbReference type="InterPro" id="IPR013767">
    <property type="entry name" value="PAS_fold"/>
</dbReference>
<comment type="catalytic activity">
    <reaction evidence="1">
        <text>ATP + protein L-histidine = ADP + protein N-phospho-L-histidine.</text>
        <dbReference type="EC" id="2.7.13.3"/>
    </reaction>
</comment>
<dbReference type="GO" id="GO:0000156">
    <property type="term" value="F:phosphorelay response regulator activity"/>
    <property type="evidence" value="ECO:0007669"/>
    <property type="project" value="TreeGrafter"/>
</dbReference>
<dbReference type="Pfam" id="PF00989">
    <property type="entry name" value="PAS"/>
    <property type="match status" value="1"/>
</dbReference>
<dbReference type="FunFam" id="3.30.565.10:FF:000006">
    <property type="entry name" value="Sensor histidine kinase WalK"/>
    <property type="match status" value="1"/>
</dbReference>
<protein>
    <recommendedName>
        <fullName evidence="3">histidine kinase</fullName>
        <ecNumber evidence="3">2.7.13.3</ecNumber>
    </recommendedName>
</protein>
<evidence type="ECO:0000256" key="7">
    <source>
        <dbReference type="ARBA" id="ARBA00022741"/>
    </source>
</evidence>
<dbReference type="SMART" id="SM00065">
    <property type="entry name" value="GAF"/>
    <property type="match status" value="1"/>
</dbReference>
<keyword evidence="12" id="KW-0472">Membrane</keyword>
<dbReference type="InterPro" id="IPR003661">
    <property type="entry name" value="HisK_dim/P_dom"/>
</dbReference>
<reference evidence="15 16" key="1">
    <citation type="journal article" date="2012" name="ISME J.">
        <title>Nitrification expanded: discovery, physiology and genomics of a nitrite-oxidizing bacterium from the phylum Chloroflexi.</title>
        <authorList>
            <person name="Sorokin D.Y."/>
            <person name="Lucker S."/>
            <person name="Vejmelkova D."/>
            <person name="Kostrikina N.A."/>
            <person name="Kleerebezem R."/>
            <person name="Rijpstra W.I."/>
            <person name="Damste J.S."/>
            <person name="Le Paslier D."/>
            <person name="Muyzer G."/>
            <person name="Wagner M."/>
            <person name="van Loosdrecht M.C."/>
            <person name="Daims H."/>
        </authorList>
    </citation>
    <scope>NUCLEOTIDE SEQUENCE [LARGE SCALE GENOMIC DNA]</scope>
    <source>
        <strain evidence="16">none</strain>
    </source>
</reference>
<comment type="subcellular location">
    <subcellularLocation>
        <location evidence="2">Membrane</location>
        <topology evidence="2">Multi-pass membrane protein</topology>
    </subcellularLocation>
</comment>
<organism evidence="15 16">
    <name type="scientific">Nitrolancea hollandica Lb</name>
    <dbReference type="NCBI Taxonomy" id="1129897"/>
    <lineage>
        <taxon>Bacteria</taxon>
        <taxon>Pseudomonadati</taxon>
        <taxon>Thermomicrobiota</taxon>
        <taxon>Thermomicrobia</taxon>
        <taxon>Sphaerobacterales</taxon>
        <taxon>Sphaerobacterineae</taxon>
        <taxon>Sphaerobacteraceae</taxon>
        <taxon>Nitrolancea</taxon>
    </lineage>
</organism>
<keyword evidence="7" id="KW-0547">Nucleotide-binding</keyword>
<keyword evidence="16" id="KW-1185">Reference proteome</keyword>
<dbReference type="PROSITE" id="PS50109">
    <property type="entry name" value="HIS_KIN"/>
    <property type="match status" value="1"/>
</dbReference>
<evidence type="ECO:0000256" key="9">
    <source>
        <dbReference type="ARBA" id="ARBA00022840"/>
    </source>
</evidence>
<feature type="domain" description="Histidine kinase" evidence="13">
    <location>
        <begin position="424"/>
        <end position="640"/>
    </location>
</feature>
<comment type="caution">
    <text evidence="15">The sequence shown here is derived from an EMBL/GenBank/DDBJ whole genome shotgun (WGS) entry which is preliminary data.</text>
</comment>
<keyword evidence="6" id="KW-0812">Transmembrane</keyword>
<dbReference type="GO" id="GO:0006355">
    <property type="term" value="P:regulation of DNA-templated transcription"/>
    <property type="evidence" value="ECO:0007669"/>
    <property type="project" value="InterPro"/>
</dbReference>
<evidence type="ECO:0000256" key="4">
    <source>
        <dbReference type="ARBA" id="ARBA00022553"/>
    </source>
</evidence>
<dbReference type="SMART" id="SM00387">
    <property type="entry name" value="HATPase_c"/>
    <property type="match status" value="1"/>
</dbReference>
<evidence type="ECO:0000313" key="16">
    <source>
        <dbReference type="Proteomes" id="UP000004221"/>
    </source>
</evidence>
<dbReference type="Pfam" id="PF13185">
    <property type="entry name" value="GAF_2"/>
    <property type="match status" value="1"/>
</dbReference>
<dbReference type="GO" id="GO:0005524">
    <property type="term" value="F:ATP binding"/>
    <property type="evidence" value="ECO:0007669"/>
    <property type="project" value="UniProtKB-KW"/>
</dbReference>
<dbReference type="AlphaFoldDB" id="I4EKR2"/>
<dbReference type="RefSeq" id="WP_008480063.1">
    <property type="nucleotide sequence ID" value="NZ_CAGS01000418.1"/>
</dbReference>
<dbReference type="InterPro" id="IPR036097">
    <property type="entry name" value="HisK_dim/P_sf"/>
</dbReference>
<dbReference type="GO" id="GO:0000155">
    <property type="term" value="F:phosphorelay sensor kinase activity"/>
    <property type="evidence" value="ECO:0007669"/>
    <property type="project" value="InterPro"/>
</dbReference>
<evidence type="ECO:0000256" key="5">
    <source>
        <dbReference type="ARBA" id="ARBA00022679"/>
    </source>
</evidence>
<keyword evidence="4" id="KW-0597">Phosphoprotein</keyword>
<dbReference type="PANTHER" id="PTHR42878:SF7">
    <property type="entry name" value="SENSOR HISTIDINE KINASE GLRK"/>
    <property type="match status" value="1"/>
</dbReference>
<dbReference type="OrthoDB" id="9777816at2"/>
<dbReference type="NCBIfam" id="TIGR00229">
    <property type="entry name" value="sensory_box"/>
    <property type="match status" value="1"/>
</dbReference>